<dbReference type="AlphaFoldDB" id="A0A4Q2J817"/>
<comment type="caution">
    <text evidence="1">The sequence shown here is derived from an EMBL/GenBank/DDBJ whole genome shotgun (WGS) entry which is preliminary data.</text>
</comment>
<dbReference type="Pfam" id="PF20471">
    <property type="entry name" value="DUF6716"/>
    <property type="match status" value="1"/>
</dbReference>
<evidence type="ECO:0000313" key="1">
    <source>
        <dbReference type="EMBL" id="RXZ40500.1"/>
    </source>
</evidence>
<accession>A0A4Q2J817</accession>
<protein>
    <submittedName>
        <fullName evidence="1">Uncharacterized protein</fullName>
    </submittedName>
</protein>
<dbReference type="InterPro" id="IPR046561">
    <property type="entry name" value="DUF6716"/>
</dbReference>
<gene>
    <name evidence="1" type="ORF">ESO86_17125</name>
</gene>
<reference evidence="1 2" key="1">
    <citation type="submission" date="2019-01" db="EMBL/GenBank/DDBJ databases">
        <authorList>
            <person name="Li J."/>
        </authorList>
    </citation>
    <scope>NUCLEOTIDE SEQUENCE [LARGE SCALE GENOMIC DNA]</scope>
    <source>
        <strain evidence="1 2">CGMCC 4.7180</strain>
    </source>
</reference>
<keyword evidence="2" id="KW-1185">Reference proteome</keyword>
<dbReference type="Proteomes" id="UP000292881">
    <property type="component" value="Unassembled WGS sequence"/>
</dbReference>
<name>A0A4Q2J817_9MICO</name>
<dbReference type="EMBL" id="SDPL01000609">
    <property type="protein sequence ID" value="RXZ40500.1"/>
    <property type="molecule type" value="Genomic_DNA"/>
</dbReference>
<dbReference type="RefSeq" id="WP_340638872.1">
    <property type="nucleotide sequence ID" value="NZ_SDPL01000609.1"/>
</dbReference>
<proteinExistence type="predicted"/>
<evidence type="ECO:0000313" key="2">
    <source>
        <dbReference type="Proteomes" id="UP000292881"/>
    </source>
</evidence>
<sequence length="75" mass="8099">MPATDGAERRLLVVGDSDSYVKWGAALASTLPGEWTTRLVVIASPVQPSERQLEHALDGTRFAPGDARIRPLDGR</sequence>
<organism evidence="1 2">
    <name type="scientific">Agromyces binzhouensis</name>
    <dbReference type="NCBI Taxonomy" id="1817495"/>
    <lineage>
        <taxon>Bacteria</taxon>
        <taxon>Bacillati</taxon>
        <taxon>Actinomycetota</taxon>
        <taxon>Actinomycetes</taxon>
        <taxon>Micrococcales</taxon>
        <taxon>Microbacteriaceae</taxon>
        <taxon>Agromyces</taxon>
    </lineage>
</organism>
<feature type="non-terminal residue" evidence="1">
    <location>
        <position position="75"/>
    </location>
</feature>